<feature type="region of interest" description="Disordered" evidence="1">
    <location>
        <begin position="134"/>
        <end position="305"/>
    </location>
</feature>
<evidence type="ECO:0000256" key="1">
    <source>
        <dbReference type="SAM" id="MobiDB-lite"/>
    </source>
</evidence>
<proteinExistence type="predicted"/>
<sequence length="362" mass="38709">MPKSPDAFRTISEVAEWLGIQAHVLRFWESKFTQVKPVKRAGGRRYYRPADMLLLGGIKRLLHDDGLTIKGVQKVLREEGMSHVAALSQPLDELNMVNGDVPADTIDMVVAEPTPAEQDSVVLSFEAARADLPAKTDPALQQPPKPMDPAAKQGDPPVSSVPHDDSAAAHKSPDTSVPQDPEDQAVTKLLAESNQTPPTASDTATTPPDTHADAQSSEISVQDEPEPGATDTQREDLPTFLRRPMTQSPPPPSDNTPDDGATTPVASDDNHVPSQAASGPLEQEDEATAEQERAVQSPKPRVIPNPVIPVEADIAVKPHALAAVLQCRTLSSDSAREIAPLLERLTALRDSMSAADHTAATD</sequence>
<dbReference type="SUPFAM" id="SSF46955">
    <property type="entry name" value="Putative DNA-binding domain"/>
    <property type="match status" value="1"/>
</dbReference>
<organism evidence="3">
    <name type="scientific">marine sediment metagenome</name>
    <dbReference type="NCBI Taxonomy" id="412755"/>
    <lineage>
        <taxon>unclassified sequences</taxon>
        <taxon>metagenomes</taxon>
        <taxon>ecological metagenomes</taxon>
    </lineage>
</organism>
<comment type="caution">
    <text evidence="3">The sequence shown here is derived from an EMBL/GenBank/DDBJ whole genome shotgun (WGS) entry which is preliminary data.</text>
</comment>
<dbReference type="SMART" id="SM00422">
    <property type="entry name" value="HTH_MERR"/>
    <property type="match status" value="1"/>
</dbReference>
<dbReference type="InterPro" id="IPR009061">
    <property type="entry name" value="DNA-bd_dom_put_sf"/>
</dbReference>
<dbReference type="InterPro" id="IPR000551">
    <property type="entry name" value="MerR-type_HTH_dom"/>
</dbReference>
<dbReference type="CDD" id="cd04765">
    <property type="entry name" value="HTH_MlrA-like_sg2"/>
    <property type="match status" value="1"/>
</dbReference>
<dbReference type="EMBL" id="LAZR01002684">
    <property type="protein sequence ID" value="KKN26906.1"/>
    <property type="molecule type" value="Genomic_DNA"/>
</dbReference>
<feature type="compositionally biased region" description="Basic and acidic residues" evidence="1">
    <location>
        <begin position="162"/>
        <end position="173"/>
    </location>
</feature>
<name>A0A0F9RPM7_9ZZZZ</name>
<feature type="compositionally biased region" description="Low complexity" evidence="1">
    <location>
        <begin position="196"/>
        <end position="209"/>
    </location>
</feature>
<evidence type="ECO:0000313" key="3">
    <source>
        <dbReference type="EMBL" id="KKN26906.1"/>
    </source>
</evidence>
<accession>A0A0F9RPM7</accession>
<protein>
    <recommendedName>
        <fullName evidence="2">HTH merR-type domain-containing protein</fullName>
    </recommendedName>
</protein>
<dbReference type="PROSITE" id="PS50937">
    <property type="entry name" value="HTH_MERR_2"/>
    <property type="match status" value="1"/>
</dbReference>
<reference evidence="3" key="1">
    <citation type="journal article" date="2015" name="Nature">
        <title>Complex archaea that bridge the gap between prokaryotes and eukaryotes.</title>
        <authorList>
            <person name="Spang A."/>
            <person name="Saw J.H."/>
            <person name="Jorgensen S.L."/>
            <person name="Zaremba-Niedzwiedzka K."/>
            <person name="Martijn J."/>
            <person name="Lind A.E."/>
            <person name="van Eijk R."/>
            <person name="Schleper C."/>
            <person name="Guy L."/>
            <person name="Ettema T.J."/>
        </authorList>
    </citation>
    <scope>NUCLEOTIDE SEQUENCE</scope>
</reference>
<feature type="domain" description="HTH merR-type" evidence="2">
    <location>
        <begin position="10"/>
        <end position="78"/>
    </location>
</feature>
<evidence type="ECO:0000259" key="2">
    <source>
        <dbReference type="PROSITE" id="PS50937"/>
    </source>
</evidence>
<gene>
    <name evidence="3" type="ORF">LCGC14_0870080</name>
</gene>
<dbReference type="GO" id="GO:0006355">
    <property type="term" value="P:regulation of DNA-templated transcription"/>
    <property type="evidence" value="ECO:0007669"/>
    <property type="project" value="InterPro"/>
</dbReference>
<dbReference type="Pfam" id="PF13411">
    <property type="entry name" value="MerR_1"/>
    <property type="match status" value="1"/>
</dbReference>
<dbReference type="Gene3D" id="1.10.1660.10">
    <property type="match status" value="1"/>
</dbReference>
<dbReference type="AlphaFoldDB" id="A0A0F9RPM7"/>
<dbReference type="GO" id="GO:0003677">
    <property type="term" value="F:DNA binding"/>
    <property type="evidence" value="ECO:0007669"/>
    <property type="project" value="InterPro"/>
</dbReference>